<proteinExistence type="predicted"/>
<evidence type="ECO:0000313" key="3">
    <source>
        <dbReference type="EMBL" id="OBX27842.1"/>
    </source>
</evidence>
<keyword evidence="2" id="KW-1133">Transmembrane helix</keyword>
<keyword evidence="1" id="KW-0175">Coiled coil</keyword>
<protein>
    <submittedName>
        <fullName evidence="3">Uncharacterized protein</fullName>
    </submittedName>
</protein>
<gene>
    <name evidence="3" type="ORF">A9J31_09205</name>
</gene>
<feature type="transmembrane region" description="Helical" evidence="2">
    <location>
        <begin position="5"/>
        <end position="24"/>
    </location>
</feature>
<name>A0A1A7RAV6_9GAMM</name>
<feature type="coiled-coil region" evidence="1">
    <location>
        <begin position="63"/>
        <end position="90"/>
    </location>
</feature>
<sequence length="482" mass="55931">MKKLIIGTFSALFILCAGCVIYYWRDTGYDPSAKDLLIFFFILPVVLCAILLSPFLIYQGIQYRKLQKLEAEKQAQLKAEEQDLNNIENAKPKPLDIEKFSLHVFSAAALHSFGQNEQIVEEIQQFKSPELDQKLFNGYGLPVLSYRISDLDELTENQDNDDEFSLVPMREKRIQALIQQQLEEHGQSIFFIADHLKKSALFYDSEMAYQYRMHPAWVDQSYRSNDENESDISTQTQVSRLNRLNIHILLAENLIHQWRDEVINDLKQKIADEYSILPALIHIEAHFIGVSVAYSDWLNLLKQISEQTTEVSLIINVDSEIDQEWIDEKSWLQEQYIASEYVSSWCIASQTTQIENLEAIKVVQIVANETNLSNSLTKQNLNQLAQFEQEQPFLLMLDEATDIKVMKQTQQTFENTAIENHHFLYTKQNLGHTQNLAKIFGFMLGVHLPEELIAMIYSTDQKSTFAFIQDCESNERFEQEMI</sequence>
<dbReference type="STRING" id="1443941.A9J31_09205"/>
<comment type="caution">
    <text evidence="3">The sequence shown here is derived from an EMBL/GenBank/DDBJ whole genome shotgun (WGS) entry which is preliminary data.</text>
</comment>
<dbReference type="Proteomes" id="UP000185753">
    <property type="component" value="Unassembled WGS sequence"/>
</dbReference>
<reference evidence="4" key="1">
    <citation type="submission" date="2016-06" db="EMBL/GenBank/DDBJ databases">
        <authorList>
            <person name="Radolfova-Krizova L."/>
            <person name="Nemec A."/>
        </authorList>
    </citation>
    <scope>NUCLEOTIDE SEQUENCE [LARGE SCALE GENOMIC DNA]</scope>
    <source>
        <strain evidence="4">ANC 4275</strain>
    </source>
</reference>
<keyword evidence="2" id="KW-0812">Transmembrane</keyword>
<keyword evidence="4" id="KW-1185">Reference proteome</keyword>
<organism evidence="3 4">
    <name type="scientific">Acinetobacter gandensis</name>
    <dbReference type="NCBI Taxonomy" id="1443941"/>
    <lineage>
        <taxon>Bacteria</taxon>
        <taxon>Pseudomonadati</taxon>
        <taxon>Pseudomonadota</taxon>
        <taxon>Gammaproteobacteria</taxon>
        <taxon>Moraxellales</taxon>
        <taxon>Moraxellaceae</taxon>
        <taxon>Acinetobacter</taxon>
    </lineage>
</organism>
<evidence type="ECO:0000313" key="4">
    <source>
        <dbReference type="Proteomes" id="UP000185753"/>
    </source>
</evidence>
<feature type="transmembrane region" description="Helical" evidence="2">
    <location>
        <begin position="36"/>
        <end position="58"/>
    </location>
</feature>
<dbReference type="RefSeq" id="WP_067766895.1">
    <property type="nucleotide sequence ID" value="NZ_LZDS01000028.1"/>
</dbReference>
<keyword evidence="2" id="KW-0472">Membrane</keyword>
<dbReference type="AlphaFoldDB" id="A0A1A7RAV6"/>
<dbReference type="OrthoDB" id="6713163at2"/>
<dbReference type="EMBL" id="LZDS01000028">
    <property type="protein sequence ID" value="OBX27842.1"/>
    <property type="molecule type" value="Genomic_DNA"/>
</dbReference>
<accession>A0A1A7RAV6</accession>
<evidence type="ECO:0000256" key="2">
    <source>
        <dbReference type="SAM" id="Phobius"/>
    </source>
</evidence>
<evidence type="ECO:0000256" key="1">
    <source>
        <dbReference type="SAM" id="Coils"/>
    </source>
</evidence>